<protein>
    <submittedName>
        <fullName evidence="2">Polyamine ABC transporter substrate-binding protein</fullName>
    </submittedName>
</protein>
<evidence type="ECO:0000256" key="1">
    <source>
        <dbReference type="ARBA" id="ARBA00022729"/>
    </source>
</evidence>
<dbReference type="CDD" id="cd13589">
    <property type="entry name" value="PBP2_polyamine_RpCGA009"/>
    <property type="match status" value="1"/>
</dbReference>
<dbReference type="Pfam" id="PF13416">
    <property type="entry name" value="SBP_bac_8"/>
    <property type="match status" value="1"/>
</dbReference>
<dbReference type="Proteomes" id="UP000626180">
    <property type="component" value="Unassembled WGS sequence"/>
</dbReference>
<organism evidence="2 3">
    <name type="scientific">Pseudomonas luteola</name>
    <dbReference type="NCBI Taxonomy" id="47886"/>
    <lineage>
        <taxon>Bacteria</taxon>
        <taxon>Pseudomonadati</taxon>
        <taxon>Pseudomonadota</taxon>
        <taxon>Gammaproteobacteria</taxon>
        <taxon>Pseudomonadales</taxon>
        <taxon>Pseudomonadaceae</taxon>
        <taxon>Pseudomonas</taxon>
    </lineage>
</organism>
<dbReference type="InterPro" id="IPR006059">
    <property type="entry name" value="SBP"/>
</dbReference>
<name>A0ABS0FQM9_PSELU</name>
<dbReference type="SUPFAM" id="SSF53850">
    <property type="entry name" value="Periplasmic binding protein-like II"/>
    <property type="match status" value="1"/>
</dbReference>
<keyword evidence="1" id="KW-0732">Signal</keyword>
<dbReference type="EMBL" id="JADMCD010000011">
    <property type="protein sequence ID" value="MBF8642683.1"/>
    <property type="molecule type" value="Genomic_DNA"/>
</dbReference>
<accession>A0ABS0FQM9</accession>
<evidence type="ECO:0000313" key="3">
    <source>
        <dbReference type="Proteomes" id="UP000626180"/>
    </source>
</evidence>
<sequence length="366" mass="40016">MCRYANKGALPVTSSHSILASSISLRHGLSALLLVTAGFSLTAQAETTLYVAGVGGSTEQMYKTRVIPNFEKAHGVKVVYVSGNSTETLAKLQAQKGRQQINVAMMDDGPMYQALQLGFCEKLADAPVYQDLYPLARLSPEATALGMVATGIGYNEEAFKKRGWAAPTSWNDLKNPQYQQLLGMPPISNTYGLHSLIEMARLNGGSEKNIDPGFKVFEEDIAPNVLAWVSAPGEMDGMMQNGDVVMAVYGSGRAVALQNTGFPLKFIYPKEGAVALQIAGCSVTPNAQSELSQKFIQYVLSPEVQRIQSESNGFAPVNRTVELPPELAARMPYGQKKVDSLIKVDWDTINQKRSEWTTRWNRTIER</sequence>
<comment type="caution">
    <text evidence="2">The sequence shown here is derived from an EMBL/GenBank/DDBJ whole genome shotgun (WGS) entry which is preliminary data.</text>
</comment>
<keyword evidence="3" id="KW-1185">Reference proteome</keyword>
<proteinExistence type="predicted"/>
<dbReference type="Gene3D" id="3.40.190.10">
    <property type="entry name" value="Periplasmic binding protein-like II"/>
    <property type="match status" value="2"/>
</dbReference>
<dbReference type="PANTHER" id="PTHR30006">
    <property type="entry name" value="THIAMINE-BINDING PERIPLASMIC PROTEIN-RELATED"/>
    <property type="match status" value="1"/>
</dbReference>
<dbReference type="PANTHER" id="PTHR30006:SF2">
    <property type="entry name" value="ABC TRANSPORTER SUBSTRATE-BINDING PROTEIN"/>
    <property type="match status" value="1"/>
</dbReference>
<evidence type="ECO:0000313" key="2">
    <source>
        <dbReference type="EMBL" id="MBF8642683.1"/>
    </source>
</evidence>
<gene>
    <name evidence="2" type="ORF">IRZ65_18570</name>
</gene>
<reference evidence="2 3" key="1">
    <citation type="submission" date="2020-10" db="EMBL/GenBank/DDBJ databases">
        <title>Genome sequences of Pseudomonas isolates.</title>
        <authorList>
            <person name="Wessels L."/>
            <person name="Reich F."/>
            <person name="Hammerl J."/>
        </authorList>
    </citation>
    <scope>NUCLEOTIDE SEQUENCE [LARGE SCALE GENOMIC DNA]</scope>
    <source>
        <strain evidence="2 3">20-MO00624-0</strain>
    </source>
</reference>